<name>A0ABV7H760_9GAMM</name>
<comment type="caution">
    <text evidence="2">The sequence shown here is derived from an EMBL/GenBank/DDBJ whole genome shotgun (WGS) entry which is preliminary data.</text>
</comment>
<dbReference type="RefSeq" id="WP_386714861.1">
    <property type="nucleotide sequence ID" value="NZ_JBHRSZ010000001.1"/>
</dbReference>
<organism evidence="2 3">
    <name type="scientific">Litoribrevibacter euphylliae</name>
    <dbReference type="NCBI Taxonomy" id="1834034"/>
    <lineage>
        <taxon>Bacteria</taxon>
        <taxon>Pseudomonadati</taxon>
        <taxon>Pseudomonadota</taxon>
        <taxon>Gammaproteobacteria</taxon>
        <taxon>Oceanospirillales</taxon>
        <taxon>Oceanospirillaceae</taxon>
        <taxon>Litoribrevibacter</taxon>
    </lineage>
</organism>
<dbReference type="Proteomes" id="UP001595476">
    <property type="component" value="Unassembled WGS sequence"/>
</dbReference>
<evidence type="ECO:0000256" key="1">
    <source>
        <dbReference type="SAM" id="SignalP"/>
    </source>
</evidence>
<protein>
    <submittedName>
        <fullName evidence="2">Uncharacterized protein</fullName>
    </submittedName>
</protein>
<sequence length="195" mass="21783">MMRLLLTFLLLTKLNFCLAEDEAEQNKIDTNQDTSEISEQQKNEISEKSIEQLNLLFNKTYNKSEPELIETGTITPFGAIVSTTGKVNLIRINKEAGATPEKMVRAIQSTMIGLAKKKEIFASAVYYMTENLETTDGNYKRAIIGRLEHASGVSLAIATSIIINANSVNYSPPVTTTISSEVFYWAHQTKVRNKQ</sequence>
<evidence type="ECO:0000313" key="3">
    <source>
        <dbReference type="Proteomes" id="UP001595476"/>
    </source>
</evidence>
<dbReference type="EMBL" id="JBHRSZ010000001">
    <property type="protein sequence ID" value="MFC3149610.1"/>
    <property type="molecule type" value="Genomic_DNA"/>
</dbReference>
<keyword evidence="3" id="KW-1185">Reference proteome</keyword>
<gene>
    <name evidence="2" type="ORF">ACFOEK_01065</name>
</gene>
<accession>A0ABV7H760</accession>
<feature type="chain" id="PRO_5047341868" evidence="1">
    <location>
        <begin position="20"/>
        <end position="195"/>
    </location>
</feature>
<evidence type="ECO:0000313" key="2">
    <source>
        <dbReference type="EMBL" id="MFC3149610.1"/>
    </source>
</evidence>
<feature type="signal peptide" evidence="1">
    <location>
        <begin position="1"/>
        <end position="19"/>
    </location>
</feature>
<keyword evidence="1" id="KW-0732">Signal</keyword>
<proteinExistence type="predicted"/>
<reference evidence="3" key="1">
    <citation type="journal article" date="2019" name="Int. J. Syst. Evol. Microbiol.">
        <title>The Global Catalogue of Microorganisms (GCM) 10K type strain sequencing project: providing services to taxonomists for standard genome sequencing and annotation.</title>
        <authorList>
            <consortium name="The Broad Institute Genomics Platform"/>
            <consortium name="The Broad Institute Genome Sequencing Center for Infectious Disease"/>
            <person name="Wu L."/>
            <person name="Ma J."/>
        </authorList>
    </citation>
    <scope>NUCLEOTIDE SEQUENCE [LARGE SCALE GENOMIC DNA]</scope>
    <source>
        <strain evidence="3">KCTC 52438</strain>
    </source>
</reference>